<reference evidence="1" key="1">
    <citation type="submission" date="2021-06" db="EMBL/GenBank/DDBJ databases">
        <title>Parelaphostrongylus tenuis whole genome reference sequence.</title>
        <authorList>
            <person name="Garwood T.J."/>
            <person name="Larsen P.A."/>
            <person name="Fountain-Jones N.M."/>
            <person name="Garbe J.R."/>
            <person name="Macchietto M.G."/>
            <person name="Kania S.A."/>
            <person name="Gerhold R.W."/>
            <person name="Richards J.E."/>
            <person name="Wolf T.M."/>
        </authorList>
    </citation>
    <scope>NUCLEOTIDE SEQUENCE</scope>
    <source>
        <strain evidence="1">MNPRO001-30</strain>
        <tissue evidence="1">Meninges</tissue>
    </source>
</reference>
<evidence type="ECO:0000313" key="2">
    <source>
        <dbReference type="Proteomes" id="UP001196413"/>
    </source>
</evidence>
<name>A0AAD5MHL5_PARTN</name>
<accession>A0AAD5MHL5</accession>
<dbReference type="Proteomes" id="UP001196413">
    <property type="component" value="Unassembled WGS sequence"/>
</dbReference>
<keyword evidence="2" id="KW-1185">Reference proteome</keyword>
<comment type="caution">
    <text evidence="1">The sequence shown here is derived from an EMBL/GenBank/DDBJ whole genome shotgun (WGS) entry which is preliminary data.</text>
</comment>
<dbReference type="AlphaFoldDB" id="A0AAD5MHL5"/>
<protein>
    <submittedName>
        <fullName evidence="1">Uncharacterized protein</fullName>
    </submittedName>
</protein>
<proteinExistence type="predicted"/>
<evidence type="ECO:0000313" key="1">
    <source>
        <dbReference type="EMBL" id="KAJ1349356.1"/>
    </source>
</evidence>
<sequence>MQPPCPNKTIVVDHCHAAEGRTEYVLGAAQLVKTGWPSIQLSEKISSVLLYAEPIWMKSLMIMGRGNDHWVRRLRWYGDMVDTQDTAVTGDTVDIQGTADTEVTVDTVMHWVAHHRAHCRWATYPQLKQSPTLTSELEEIRKGDQKRELTSKE</sequence>
<organism evidence="1 2">
    <name type="scientific">Parelaphostrongylus tenuis</name>
    <name type="common">Meningeal worm</name>
    <dbReference type="NCBI Taxonomy" id="148309"/>
    <lineage>
        <taxon>Eukaryota</taxon>
        <taxon>Metazoa</taxon>
        <taxon>Ecdysozoa</taxon>
        <taxon>Nematoda</taxon>
        <taxon>Chromadorea</taxon>
        <taxon>Rhabditida</taxon>
        <taxon>Rhabditina</taxon>
        <taxon>Rhabditomorpha</taxon>
        <taxon>Strongyloidea</taxon>
        <taxon>Metastrongylidae</taxon>
        <taxon>Parelaphostrongylus</taxon>
    </lineage>
</organism>
<dbReference type="EMBL" id="JAHQIW010000650">
    <property type="protein sequence ID" value="KAJ1349356.1"/>
    <property type="molecule type" value="Genomic_DNA"/>
</dbReference>
<gene>
    <name evidence="1" type="ORF">KIN20_004911</name>
</gene>